<name>A0A392W766_9FABA</name>
<comment type="caution">
    <text evidence="2">The sequence shown here is derived from an EMBL/GenBank/DDBJ whole genome shotgun (WGS) entry which is preliminary data.</text>
</comment>
<dbReference type="Proteomes" id="UP000265520">
    <property type="component" value="Unassembled WGS sequence"/>
</dbReference>
<feature type="non-terminal residue" evidence="2">
    <location>
        <position position="1"/>
    </location>
</feature>
<sequence>SLGLDARSIIRDEGVEDEFHIDELQHQAIGAELGGSLNENEDDQQQLLIPPKKRRRT</sequence>
<accession>A0A392W766</accession>
<dbReference type="EMBL" id="LXQA011406766">
    <property type="protein sequence ID" value="MCI96136.1"/>
    <property type="molecule type" value="Genomic_DNA"/>
</dbReference>
<reference evidence="2 3" key="1">
    <citation type="journal article" date="2018" name="Front. Plant Sci.">
        <title>Red Clover (Trifolium pratense) and Zigzag Clover (T. medium) - A Picture of Genomic Similarities and Differences.</title>
        <authorList>
            <person name="Dluhosova J."/>
            <person name="Istvanek J."/>
            <person name="Nedelnik J."/>
            <person name="Repkova J."/>
        </authorList>
    </citation>
    <scope>NUCLEOTIDE SEQUENCE [LARGE SCALE GENOMIC DNA]</scope>
    <source>
        <strain evidence="3">cv. 10/8</strain>
        <tissue evidence="2">Leaf</tissue>
    </source>
</reference>
<keyword evidence="3" id="KW-1185">Reference proteome</keyword>
<organism evidence="2 3">
    <name type="scientific">Trifolium medium</name>
    <dbReference type="NCBI Taxonomy" id="97028"/>
    <lineage>
        <taxon>Eukaryota</taxon>
        <taxon>Viridiplantae</taxon>
        <taxon>Streptophyta</taxon>
        <taxon>Embryophyta</taxon>
        <taxon>Tracheophyta</taxon>
        <taxon>Spermatophyta</taxon>
        <taxon>Magnoliopsida</taxon>
        <taxon>eudicotyledons</taxon>
        <taxon>Gunneridae</taxon>
        <taxon>Pentapetalae</taxon>
        <taxon>rosids</taxon>
        <taxon>fabids</taxon>
        <taxon>Fabales</taxon>
        <taxon>Fabaceae</taxon>
        <taxon>Papilionoideae</taxon>
        <taxon>50 kb inversion clade</taxon>
        <taxon>NPAAA clade</taxon>
        <taxon>Hologalegina</taxon>
        <taxon>IRL clade</taxon>
        <taxon>Trifolieae</taxon>
        <taxon>Trifolium</taxon>
    </lineage>
</organism>
<evidence type="ECO:0000313" key="3">
    <source>
        <dbReference type="Proteomes" id="UP000265520"/>
    </source>
</evidence>
<dbReference type="AlphaFoldDB" id="A0A392W766"/>
<feature type="region of interest" description="Disordered" evidence="1">
    <location>
        <begin position="34"/>
        <end position="57"/>
    </location>
</feature>
<evidence type="ECO:0000313" key="2">
    <source>
        <dbReference type="EMBL" id="MCI96136.1"/>
    </source>
</evidence>
<evidence type="ECO:0000256" key="1">
    <source>
        <dbReference type="SAM" id="MobiDB-lite"/>
    </source>
</evidence>
<protein>
    <submittedName>
        <fullName evidence="2">Putative disease resistance protein</fullName>
    </submittedName>
</protein>
<proteinExistence type="predicted"/>